<dbReference type="AlphaFoldDB" id="A0ABD2ZJQ0"/>
<accession>A0ABD2ZJQ0</accession>
<sequence length="284" mass="30513">MMLLQSGSFLISSFVLSHNGEMRKHVYLRNRLGSGEVSHLFLRSSARESSFGDNLLPCSSTTCCVCNLCSSSVEMVEIFQNKVLTAAAVSATVGQLSKPFTSTILYGNNFEFKNAFQAGGFPSTHSSAAVATAITIGLERGFSDAIFGLAVVYAGLVMYDAQGVRREVGSHAKVLNRVLYRNKLDSLTSSKEVNDPDESFPRESSSNLETRDPPLGKYASFLQRLPNASLLLKSGNRSTPFVNGESESIPFGCTPLKESVGHTKIEVIAGALLGFFVGLGVCTI</sequence>
<evidence type="ECO:0000313" key="2">
    <source>
        <dbReference type="EMBL" id="KAL3519233.1"/>
    </source>
</evidence>
<evidence type="ECO:0000256" key="1">
    <source>
        <dbReference type="SAM" id="MobiDB-lite"/>
    </source>
</evidence>
<organism evidence="2 3">
    <name type="scientific">Cinchona calisaya</name>
    <dbReference type="NCBI Taxonomy" id="153742"/>
    <lineage>
        <taxon>Eukaryota</taxon>
        <taxon>Viridiplantae</taxon>
        <taxon>Streptophyta</taxon>
        <taxon>Embryophyta</taxon>
        <taxon>Tracheophyta</taxon>
        <taxon>Spermatophyta</taxon>
        <taxon>Magnoliopsida</taxon>
        <taxon>eudicotyledons</taxon>
        <taxon>Gunneridae</taxon>
        <taxon>Pentapetalae</taxon>
        <taxon>asterids</taxon>
        <taxon>lamiids</taxon>
        <taxon>Gentianales</taxon>
        <taxon>Rubiaceae</taxon>
        <taxon>Cinchonoideae</taxon>
        <taxon>Cinchoneae</taxon>
        <taxon>Cinchona</taxon>
    </lineage>
</organism>
<comment type="caution">
    <text evidence="2">The sequence shown here is derived from an EMBL/GenBank/DDBJ whole genome shotgun (WGS) entry which is preliminary data.</text>
</comment>
<dbReference type="PANTHER" id="PTHR31446">
    <property type="entry name" value="ACID PHOSPHATASE/VANADIUM-DEPENDENT HALOPEROXIDASE-RELATED PROTEIN"/>
    <property type="match status" value="1"/>
</dbReference>
<dbReference type="Pfam" id="PF02681">
    <property type="entry name" value="DUF212"/>
    <property type="match status" value="1"/>
</dbReference>
<dbReference type="PANTHER" id="PTHR31446:SF2">
    <property type="entry name" value="ACID PHOSPHATASE_VANADIUM-DEPENDENT HALOPEROXIDASE-RELATED PROTEIN"/>
    <property type="match status" value="1"/>
</dbReference>
<gene>
    <name evidence="2" type="ORF">ACH5RR_021822</name>
</gene>
<feature type="region of interest" description="Disordered" evidence="1">
    <location>
        <begin position="189"/>
        <end position="213"/>
    </location>
</feature>
<name>A0ABD2ZJQ0_9GENT</name>
<protein>
    <recommendedName>
        <fullName evidence="4">Acid phosphatase/vanadium-dependent haloperoxidase-related protein</fullName>
    </recommendedName>
</protein>
<reference evidence="2 3" key="1">
    <citation type="submission" date="2024-11" db="EMBL/GenBank/DDBJ databases">
        <title>A near-complete genome assembly of Cinchona calisaya.</title>
        <authorList>
            <person name="Lian D.C."/>
            <person name="Zhao X.W."/>
            <person name="Wei L."/>
        </authorList>
    </citation>
    <scope>NUCLEOTIDE SEQUENCE [LARGE SCALE GENOMIC DNA]</scope>
    <source>
        <tissue evidence="2">Nenye</tissue>
    </source>
</reference>
<dbReference type="Proteomes" id="UP001630127">
    <property type="component" value="Unassembled WGS sequence"/>
</dbReference>
<keyword evidence="3" id="KW-1185">Reference proteome</keyword>
<dbReference type="InterPro" id="IPR003832">
    <property type="entry name" value="DUF212"/>
</dbReference>
<proteinExistence type="predicted"/>
<evidence type="ECO:0000313" key="3">
    <source>
        <dbReference type="Proteomes" id="UP001630127"/>
    </source>
</evidence>
<evidence type="ECO:0008006" key="4">
    <source>
        <dbReference type="Google" id="ProtNLM"/>
    </source>
</evidence>
<dbReference type="EMBL" id="JBJUIK010000009">
    <property type="protein sequence ID" value="KAL3519233.1"/>
    <property type="molecule type" value="Genomic_DNA"/>
</dbReference>